<dbReference type="OrthoDB" id="10504557at2759"/>
<evidence type="ECO:0000313" key="2">
    <source>
        <dbReference type="EMBL" id="EXM12377.1"/>
    </source>
</evidence>
<dbReference type="EMBL" id="KK035610">
    <property type="protein sequence ID" value="EXM12377.1"/>
    <property type="molecule type" value="Genomic_DNA"/>
</dbReference>
<reference evidence="2" key="2">
    <citation type="submission" date="2014-03" db="EMBL/GenBank/DDBJ databases">
        <title>The Genome Annotation of Fusarium oxysporum Cotton.</title>
        <authorList>
            <consortium name="The Broad Institute Genomics Platform"/>
            <person name="Ma L.-J."/>
            <person name="Corby-Kistler H."/>
            <person name="Broz K."/>
            <person name="Gale L.R."/>
            <person name="Jonkers W."/>
            <person name="O'Donnell K."/>
            <person name="Ploetz R."/>
            <person name="Steinberg C."/>
            <person name="Schwartz D.C."/>
            <person name="VanEtten H."/>
            <person name="Zhou S."/>
            <person name="Young S.K."/>
            <person name="Zeng Q."/>
            <person name="Gargeya S."/>
            <person name="Fitzgerald M."/>
            <person name="Abouelleil A."/>
            <person name="Alvarado L."/>
            <person name="Chapman S.B."/>
            <person name="Gainer-Dewar J."/>
            <person name="Goldberg J."/>
            <person name="Griggs A."/>
            <person name="Gujja S."/>
            <person name="Hansen M."/>
            <person name="Howarth C."/>
            <person name="Imamovic A."/>
            <person name="Ireland A."/>
            <person name="Larimer J."/>
            <person name="McCowan C."/>
            <person name="Murphy C."/>
            <person name="Pearson M."/>
            <person name="Poon T.W."/>
            <person name="Priest M."/>
            <person name="Roberts A."/>
            <person name="Saif S."/>
            <person name="Shea T."/>
            <person name="Sykes S."/>
            <person name="Wortman J."/>
            <person name="Nusbaum C."/>
            <person name="Birren B."/>
        </authorList>
    </citation>
    <scope>NUCLEOTIDE SEQUENCE</scope>
    <source>
        <strain evidence="2">25433</strain>
    </source>
</reference>
<dbReference type="HOGENOM" id="CLU_2158511_0_0_1"/>
<accession>X0KUC2</accession>
<dbReference type="Proteomes" id="UP000030701">
    <property type="component" value="Unassembled WGS sequence"/>
</dbReference>
<evidence type="ECO:0000256" key="1">
    <source>
        <dbReference type="SAM" id="MobiDB-lite"/>
    </source>
</evidence>
<organism evidence="2">
    <name type="scientific">Fusarium oxysporum f. sp. vasinfectum 25433</name>
    <dbReference type="NCBI Taxonomy" id="1089449"/>
    <lineage>
        <taxon>Eukaryota</taxon>
        <taxon>Fungi</taxon>
        <taxon>Dikarya</taxon>
        <taxon>Ascomycota</taxon>
        <taxon>Pezizomycotina</taxon>
        <taxon>Sordariomycetes</taxon>
        <taxon>Hypocreomycetidae</taxon>
        <taxon>Hypocreales</taxon>
        <taxon>Nectriaceae</taxon>
        <taxon>Fusarium</taxon>
        <taxon>Fusarium oxysporum species complex</taxon>
    </lineage>
</organism>
<protein>
    <submittedName>
        <fullName evidence="2">Uncharacterized protein</fullName>
    </submittedName>
</protein>
<feature type="compositionally biased region" description="Basic and acidic residues" evidence="1">
    <location>
        <begin position="1"/>
        <end position="19"/>
    </location>
</feature>
<dbReference type="AlphaFoldDB" id="X0KUC2"/>
<sequence>MSSSKEYLRSLCDRPKEVGGSKSRNVKQQDAANIVWAAKAADVGVVREVEGGETGMLKAREAEMSRYEEARNASYEIAPEGDVKSLRSSVSLQTLVTKKGQLSESLSSGSC</sequence>
<name>X0KUC2_FUSOX</name>
<gene>
    <name evidence="2" type="ORF">FOTG_19122</name>
</gene>
<proteinExistence type="predicted"/>
<reference evidence="2" key="1">
    <citation type="submission" date="2011-11" db="EMBL/GenBank/DDBJ databases">
        <title>The Genome Sequence of Fusarium oxysporum Cotton.</title>
        <authorList>
            <consortium name="The Broad Institute Genome Sequencing Platform"/>
            <person name="Ma L.-J."/>
            <person name="Gale L.R."/>
            <person name="Schwartz D.C."/>
            <person name="Zhou S."/>
            <person name="Corby-Kistler H."/>
            <person name="Young S.K."/>
            <person name="Zeng Q."/>
            <person name="Gargeya S."/>
            <person name="Fitzgerald M."/>
            <person name="Haas B."/>
            <person name="Abouelleil A."/>
            <person name="Alvarado L."/>
            <person name="Arachchi H.M."/>
            <person name="Berlin A."/>
            <person name="Brown A."/>
            <person name="Chapman S.B."/>
            <person name="Chen Z."/>
            <person name="Dunbar C."/>
            <person name="Freedman E."/>
            <person name="Gearin G."/>
            <person name="Goldberg J."/>
            <person name="Griggs A."/>
            <person name="Gujja S."/>
            <person name="Heiman D."/>
            <person name="Howarth C."/>
            <person name="Larson L."/>
            <person name="Lui A."/>
            <person name="MacDonald P.J.P."/>
            <person name="Montmayeur A."/>
            <person name="Murphy C."/>
            <person name="Neiman D."/>
            <person name="Pearson M."/>
            <person name="Priest M."/>
            <person name="Roberts A."/>
            <person name="Saif S."/>
            <person name="Shea T."/>
            <person name="Shenoy N."/>
            <person name="Sisk P."/>
            <person name="Stolte C."/>
            <person name="Sykes S."/>
            <person name="Wortman J."/>
            <person name="Nusbaum C."/>
            <person name="Birren B."/>
        </authorList>
    </citation>
    <scope>NUCLEOTIDE SEQUENCE [LARGE SCALE GENOMIC DNA]</scope>
    <source>
        <strain evidence="2">25433</strain>
    </source>
</reference>
<feature type="region of interest" description="Disordered" evidence="1">
    <location>
        <begin position="1"/>
        <end position="26"/>
    </location>
</feature>